<keyword evidence="3" id="KW-1185">Reference proteome</keyword>
<feature type="transmembrane region" description="Helical" evidence="1">
    <location>
        <begin position="419"/>
        <end position="436"/>
    </location>
</feature>
<protein>
    <recommendedName>
        <fullName evidence="4">Oligosaccharide repeat unit polymerase</fullName>
    </recommendedName>
</protein>
<feature type="transmembrane region" description="Helical" evidence="1">
    <location>
        <begin position="225"/>
        <end position="241"/>
    </location>
</feature>
<keyword evidence="1" id="KW-0472">Membrane</keyword>
<feature type="transmembrane region" description="Helical" evidence="1">
    <location>
        <begin position="126"/>
        <end position="146"/>
    </location>
</feature>
<dbReference type="EMBL" id="JBHSMA010000002">
    <property type="protein sequence ID" value="MFC5409151.1"/>
    <property type="molecule type" value="Genomic_DNA"/>
</dbReference>
<feature type="transmembrane region" description="Helical" evidence="1">
    <location>
        <begin position="6"/>
        <end position="39"/>
    </location>
</feature>
<dbReference type="Proteomes" id="UP001596106">
    <property type="component" value="Unassembled WGS sequence"/>
</dbReference>
<evidence type="ECO:0000313" key="3">
    <source>
        <dbReference type="Proteomes" id="UP001596106"/>
    </source>
</evidence>
<evidence type="ECO:0008006" key="4">
    <source>
        <dbReference type="Google" id="ProtNLM"/>
    </source>
</evidence>
<keyword evidence="1" id="KW-1133">Transmembrane helix</keyword>
<accession>A0ABW0I6L8</accession>
<evidence type="ECO:0000313" key="2">
    <source>
        <dbReference type="EMBL" id="MFC5409151.1"/>
    </source>
</evidence>
<proteinExistence type="predicted"/>
<feature type="transmembrane region" description="Helical" evidence="1">
    <location>
        <begin position="85"/>
        <end position="105"/>
    </location>
</feature>
<comment type="caution">
    <text evidence="2">The sequence shown here is derived from an EMBL/GenBank/DDBJ whole genome shotgun (WGS) entry which is preliminary data.</text>
</comment>
<feature type="transmembrane region" description="Helical" evidence="1">
    <location>
        <begin position="152"/>
        <end position="170"/>
    </location>
</feature>
<name>A0ABW0I6L8_9BACT</name>
<evidence type="ECO:0000256" key="1">
    <source>
        <dbReference type="SAM" id="Phobius"/>
    </source>
</evidence>
<sequence length="446" mass="49973">MQRIIWVFSGVLLAVLLYLGSPMTALESASVSFSAITFYQCLHTLGRRIAILEIWVFIACLEILLIPCVAYAVFPASMPLDSDLYLSFALSGAILFWLGLHVPFARSTVPHQAYIDRAKAYLKDKGNVGIGLIGIGLTGHIAQIVAPDSVKALFVVVANCANIGVLYTYYSRSRGRNLAILIAVGALLLQTVRQGMFGELVFWVLLWVLMVAMGNDWVFRSGFKLGLVVFGFGALLVLQSIKFEYRLNTWGNTRDEREGDAGLMVELVAERLQNPAKLVEIAPLYNSFTRFNQGITMGSAMVHVPLNEPFANGEVLLALTYPFIPRLFWNNKPITGGEETIRRFTNLPIFKNNSINITPLGEGYVNFGYWGGIIYIFFFGLLFNCCFHWVLKKAEYIPTLVLWLPSFFARSLTFETDLYTTWGSLVQSVLFAFFFYKMAGLLRISI</sequence>
<feature type="transmembrane region" description="Helical" evidence="1">
    <location>
        <begin position="367"/>
        <end position="389"/>
    </location>
</feature>
<feature type="transmembrane region" description="Helical" evidence="1">
    <location>
        <begin position="51"/>
        <end position="73"/>
    </location>
</feature>
<feature type="transmembrane region" description="Helical" evidence="1">
    <location>
        <begin position="177"/>
        <end position="194"/>
    </location>
</feature>
<reference evidence="3" key="1">
    <citation type="journal article" date="2019" name="Int. J. Syst. Evol. Microbiol.">
        <title>The Global Catalogue of Microorganisms (GCM) 10K type strain sequencing project: providing services to taxonomists for standard genome sequencing and annotation.</title>
        <authorList>
            <consortium name="The Broad Institute Genomics Platform"/>
            <consortium name="The Broad Institute Genome Sequencing Center for Infectious Disease"/>
            <person name="Wu L."/>
            <person name="Ma J."/>
        </authorList>
    </citation>
    <scope>NUCLEOTIDE SEQUENCE [LARGE SCALE GENOMIC DNA]</scope>
    <source>
        <strain evidence="3">CCUG 55250</strain>
    </source>
</reference>
<keyword evidence="1" id="KW-0812">Transmembrane</keyword>
<organism evidence="2 3">
    <name type="scientific">Larkinella bovis</name>
    <dbReference type="NCBI Taxonomy" id="683041"/>
    <lineage>
        <taxon>Bacteria</taxon>
        <taxon>Pseudomonadati</taxon>
        <taxon>Bacteroidota</taxon>
        <taxon>Cytophagia</taxon>
        <taxon>Cytophagales</taxon>
        <taxon>Spirosomataceae</taxon>
        <taxon>Larkinella</taxon>
    </lineage>
</organism>
<gene>
    <name evidence="2" type="ORF">ACFPMF_07535</name>
</gene>